<dbReference type="AlphaFoldDB" id="A0A095SX55"/>
<dbReference type="InterPro" id="IPR051396">
    <property type="entry name" value="Bact_Antivir_Def_Nuclease"/>
</dbReference>
<dbReference type="PANTHER" id="PTHR43581:SF2">
    <property type="entry name" value="EXCINUCLEASE ATPASE SUBUNIT"/>
    <property type="match status" value="1"/>
</dbReference>
<gene>
    <name evidence="1" type="ORF">LG45_05680</name>
</gene>
<dbReference type="InterPro" id="IPR027417">
    <property type="entry name" value="P-loop_NTPase"/>
</dbReference>
<dbReference type="SUPFAM" id="SSF52540">
    <property type="entry name" value="P-loop containing nucleoside triphosphate hydrolases"/>
    <property type="match status" value="1"/>
</dbReference>
<comment type="caution">
    <text evidence="1">The sequence shown here is derived from an EMBL/GenBank/DDBJ whole genome shotgun (WGS) entry which is preliminary data.</text>
</comment>
<dbReference type="Proteomes" id="UP000029554">
    <property type="component" value="Unassembled WGS sequence"/>
</dbReference>
<accession>A0A095SX55</accession>
<name>A0A095SX55_9FLAO</name>
<dbReference type="eggNOG" id="COG3950">
    <property type="taxonomic scope" value="Bacteria"/>
</dbReference>
<sequence length="414" mass="47782">MSKIRIKNFGPIKEGYLENDGWIDIKKVTVFIGNQGSGKSTVAKLISTLSWIEKSLYRENSTKSEVKRKPKFQNYYCDYQNLKNYFQQNSEIEYVGDAFTMHYKDGRLNIQDNRSSRDDYAVPKIMYVPAERNFVSAVSQPDKLKYLPKPLYTFLDEFERSKQELSESISLPINNLKFHYDKKKSESKIIGNSHELLLSEGSSGLQSLIPLYLVSKNLAEGINSISDNSKNKASLDEMKILRQRVIKVLTNPKLTEELRLSAIDILSSLTKNDCFLNIVEEPEQNLFPTSQWSILKSLLNFNNMEEDNKLIMTTHSPYIINYLTLAIKANFVYKKMIETVNNIELSKKINDIVPSNSRVNSTDVVIYELDEISGKIKRLKDYEGLPSDENYLNEKMAENNEMFSKLLDIEDLCR</sequence>
<dbReference type="Gene3D" id="3.40.50.300">
    <property type="entry name" value="P-loop containing nucleotide triphosphate hydrolases"/>
    <property type="match status" value="1"/>
</dbReference>
<protein>
    <submittedName>
        <fullName evidence="1">Uncharacterized protein</fullName>
    </submittedName>
</protein>
<keyword evidence="2" id="KW-1185">Reference proteome</keyword>
<dbReference type="RefSeq" id="WP_035125154.1">
    <property type="nucleotide sequence ID" value="NZ_JRHH01000002.1"/>
</dbReference>
<dbReference type="STRING" id="1453498.LG45_05680"/>
<evidence type="ECO:0000313" key="1">
    <source>
        <dbReference type="EMBL" id="KGD69122.1"/>
    </source>
</evidence>
<dbReference type="OrthoDB" id="1098190at2"/>
<proteinExistence type="predicted"/>
<evidence type="ECO:0000313" key="2">
    <source>
        <dbReference type="Proteomes" id="UP000029554"/>
    </source>
</evidence>
<dbReference type="PANTHER" id="PTHR43581">
    <property type="entry name" value="ATP/GTP PHOSPHATASE"/>
    <property type="match status" value="1"/>
</dbReference>
<organism evidence="1 2">
    <name type="scientific">Flavobacterium aquatile LMG 4008 = ATCC 11947</name>
    <dbReference type="NCBI Taxonomy" id="1453498"/>
    <lineage>
        <taxon>Bacteria</taxon>
        <taxon>Pseudomonadati</taxon>
        <taxon>Bacteroidota</taxon>
        <taxon>Flavobacteriia</taxon>
        <taxon>Flavobacteriales</taxon>
        <taxon>Flavobacteriaceae</taxon>
        <taxon>Flavobacterium</taxon>
    </lineage>
</organism>
<reference evidence="1 2" key="1">
    <citation type="submission" date="2014-09" db="EMBL/GenBank/DDBJ databases">
        <title>Whole Genome Shotgun of Flavobacterium aquatile LMG 4008.</title>
        <authorList>
            <person name="Gale A.N."/>
            <person name="Pipes S.E."/>
            <person name="Newman J.D."/>
        </authorList>
    </citation>
    <scope>NUCLEOTIDE SEQUENCE [LARGE SCALE GENOMIC DNA]</scope>
    <source>
        <strain evidence="1 2">LMG 4008</strain>
    </source>
</reference>
<dbReference type="EMBL" id="JRHH01000002">
    <property type="protein sequence ID" value="KGD69122.1"/>
    <property type="molecule type" value="Genomic_DNA"/>
</dbReference>